<proteinExistence type="predicted"/>
<evidence type="ECO:0000313" key="1">
    <source>
        <dbReference type="EMBL" id="KAJ8979895.1"/>
    </source>
</evidence>
<reference evidence="1" key="1">
    <citation type="journal article" date="2023" name="Insect Mol. Biol.">
        <title>Genome sequencing provides insights into the evolution of gene families encoding plant cell wall-degrading enzymes in longhorned beetles.</title>
        <authorList>
            <person name="Shin N.R."/>
            <person name="Okamura Y."/>
            <person name="Kirsch R."/>
            <person name="Pauchet Y."/>
        </authorList>
    </citation>
    <scope>NUCLEOTIDE SEQUENCE</scope>
    <source>
        <strain evidence="1">MMC_N1</strain>
    </source>
</reference>
<protein>
    <submittedName>
        <fullName evidence="1">Uncharacterized protein</fullName>
    </submittedName>
</protein>
<organism evidence="1 2">
    <name type="scientific">Molorchus minor</name>
    <dbReference type="NCBI Taxonomy" id="1323400"/>
    <lineage>
        <taxon>Eukaryota</taxon>
        <taxon>Metazoa</taxon>
        <taxon>Ecdysozoa</taxon>
        <taxon>Arthropoda</taxon>
        <taxon>Hexapoda</taxon>
        <taxon>Insecta</taxon>
        <taxon>Pterygota</taxon>
        <taxon>Neoptera</taxon>
        <taxon>Endopterygota</taxon>
        <taxon>Coleoptera</taxon>
        <taxon>Polyphaga</taxon>
        <taxon>Cucujiformia</taxon>
        <taxon>Chrysomeloidea</taxon>
        <taxon>Cerambycidae</taxon>
        <taxon>Lamiinae</taxon>
        <taxon>Monochamini</taxon>
        <taxon>Molorchus</taxon>
    </lineage>
</organism>
<keyword evidence="2" id="KW-1185">Reference proteome</keyword>
<comment type="caution">
    <text evidence="1">The sequence shown here is derived from an EMBL/GenBank/DDBJ whole genome shotgun (WGS) entry which is preliminary data.</text>
</comment>
<accession>A0ABQ9JRK5</accession>
<gene>
    <name evidence="1" type="ORF">NQ317_017518</name>
</gene>
<name>A0ABQ9JRK5_9CUCU</name>
<dbReference type="Proteomes" id="UP001162164">
    <property type="component" value="Unassembled WGS sequence"/>
</dbReference>
<dbReference type="EMBL" id="JAPWTJ010000305">
    <property type="protein sequence ID" value="KAJ8979895.1"/>
    <property type="molecule type" value="Genomic_DNA"/>
</dbReference>
<evidence type="ECO:0000313" key="2">
    <source>
        <dbReference type="Proteomes" id="UP001162164"/>
    </source>
</evidence>
<sequence>MAVDKSNITLNIVYTRVYDTIVIKSLVKAIVDMRFKYSMEEPDDKKGDRVSNLACVYKDQGANWAPKMKESIRCCL</sequence>